<dbReference type="EMBL" id="ADHJ01000009">
    <property type="protein sequence ID" value="EFU43115.1"/>
    <property type="molecule type" value="Genomic_DNA"/>
</dbReference>
<keyword evidence="2" id="KW-1185">Reference proteome</keyword>
<reference evidence="1 2" key="1">
    <citation type="journal article" date="2010" name="BMC Genomics">
        <title>Genome sequence of the pattern forming Paenibacillus vortex bacterium reveals potential for thriving in complex environments.</title>
        <authorList>
            <person name="Sirota-Madi A."/>
            <person name="Olender T."/>
            <person name="Helman Y."/>
            <person name="Ingham C."/>
            <person name="Brainis I."/>
            <person name="Roth D."/>
            <person name="Hagi E."/>
            <person name="Brodsky L."/>
            <person name="Leshkowitz D."/>
            <person name="Galatenko V."/>
            <person name="Nikolaev V."/>
            <person name="Mugasimangalam R.C."/>
            <person name="Bransburg-Zabary S."/>
            <person name="Gutnick D.L."/>
            <person name="Lancet D."/>
            <person name="Ben-Jacob E."/>
        </authorList>
    </citation>
    <scope>NUCLEOTIDE SEQUENCE [LARGE SCALE GENOMIC DNA]</scope>
    <source>
        <strain evidence="1 2">V453</strain>
    </source>
</reference>
<organism evidence="1 2">
    <name type="scientific">Paenibacillus vortex V453</name>
    <dbReference type="NCBI Taxonomy" id="715225"/>
    <lineage>
        <taxon>Bacteria</taxon>
        <taxon>Bacillati</taxon>
        <taxon>Bacillota</taxon>
        <taxon>Bacilli</taxon>
        <taxon>Bacillales</taxon>
        <taxon>Paenibacillaceae</taxon>
        <taxon>Paenibacillus</taxon>
    </lineage>
</organism>
<dbReference type="AlphaFoldDB" id="A0A2R9T0F7"/>
<proteinExistence type="predicted"/>
<evidence type="ECO:0000313" key="2">
    <source>
        <dbReference type="Proteomes" id="UP000003094"/>
    </source>
</evidence>
<dbReference type="Proteomes" id="UP000003094">
    <property type="component" value="Unassembled WGS sequence"/>
</dbReference>
<comment type="caution">
    <text evidence="1">The sequence shown here is derived from an EMBL/GenBank/DDBJ whole genome shotgun (WGS) entry which is preliminary data.</text>
</comment>
<accession>A0A2R9T0F7</accession>
<protein>
    <submittedName>
        <fullName evidence="1">Uncharacterized protein</fullName>
    </submittedName>
</protein>
<gene>
    <name evidence="1" type="ORF">PVOR_05133</name>
</gene>
<sequence length="40" mass="4317">MKRARKAGEPKVMLICSLSGAEEHVDEAMITASAAWESVI</sequence>
<name>A0A2R9T0F7_9BACL</name>
<dbReference type="KEGG" id="pvo:PVOR_05133"/>
<evidence type="ECO:0000313" key="1">
    <source>
        <dbReference type="EMBL" id="EFU43115.1"/>
    </source>
</evidence>